<feature type="transmembrane region" description="Helical" evidence="1">
    <location>
        <begin position="162"/>
        <end position="182"/>
    </location>
</feature>
<dbReference type="EMBL" id="JAAXKY010000002">
    <property type="protein sequence ID" value="NMH75786.1"/>
    <property type="molecule type" value="Genomic_DNA"/>
</dbReference>
<dbReference type="PANTHER" id="PTHR41771:SF1">
    <property type="entry name" value="MEMBRANE PROTEIN"/>
    <property type="match status" value="1"/>
</dbReference>
<sequence length="393" mass="40203">MEHGHGHGPAAPAGRRVRIAISALLVPALLATLVGLIVLYPLENRQHSANDQSTRLSAHVTAAAEVDCADGRPGGRGCLALTTQMSDGPRPGQSIVTLVSIVRGEAAFGVGDNVIMLWSGENPADPESFQIVDFQRDQPLLVLALVFAAAVLALGRWRGLAALVGLGLTGVVLLAFMLPAILAGRDPLAVAVVGCCTIMFGVLYLAHGFSARTSTAALGTLLSLLLIGLLGAAFAAAASLTGADEDTANLANALGSDLDGRGLVLAGLMIGALGALDDVTVTQTSAVWELHRADPHLRPIALFGAAMRIGRDHVASAVNTLVLAYAGAALPLLLLFSVAERGLTDTLTTQVIATEVVRTLVGSIGLVASVPLTTALAVAVITRTRDGDTATAR</sequence>
<dbReference type="InterPro" id="IPR012507">
    <property type="entry name" value="YibE_F"/>
</dbReference>
<keyword evidence="1" id="KW-0472">Membrane</keyword>
<reference evidence="2 3" key="1">
    <citation type="submission" date="2020-04" db="EMBL/GenBank/DDBJ databases">
        <authorList>
            <person name="Klaysubun C."/>
            <person name="Duangmal K."/>
            <person name="Lipun K."/>
        </authorList>
    </citation>
    <scope>NUCLEOTIDE SEQUENCE [LARGE SCALE GENOMIC DNA]</scope>
    <source>
        <strain evidence="2 3">JCM 11839</strain>
    </source>
</reference>
<evidence type="ECO:0000313" key="2">
    <source>
        <dbReference type="EMBL" id="NMH75786.1"/>
    </source>
</evidence>
<keyword evidence="1" id="KW-0812">Transmembrane</keyword>
<feature type="transmembrane region" description="Helical" evidence="1">
    <location>
        <begin position="21"/>
        <end position="42"/>
    </location>
</feature>
<keyword evidence="3" id="KW-1185">Reference proteome</keyword>
<evidence type="ECO:0000256" key="1">
    <source>
        <dbReference type="SAM" id="Phobius"/>
    </source>
</evidence>
<dbReference type="PANTHER" id="PTHR41771">
    <property type="entry name" value="MEMBRANE PROTEIN-RELATED"/>
    <property type="match status" value="1"/>
</dbReference>
<evidence type="ECO:0000313" key="3">
    <source>
        <dbReference type="Proteomes" id="UP001296706"/>
    </source>
</evidence>
<feature type="transmembrane region" description="Helical" evidence="1">
    <location>
        <begin position="260"/>
        <end position="276"/>
    </location>
</feature>
<dbReference type="Proteomes" id="UP001296706">
    <property type="component" value="Unassembled WGS sequence"/>
</dbReference>
<name>A0ABX1R7L4_9PSEU</name>
<comment type="caution">
    <text evidence="2">The sequence shown here is derived from an EMBL/GenBank/DDBJ whole genome shotgun (WGS) entry which is preliminary data.</text>
</comment>
<protein>
    <submittedName>
        <fullName evidence="2">YibE/F family protein</fullName>
    </submittedName>
</protein>
<feature type="transmembrane region" description="Helical" evidence="1">
    <location>
        <begin position="188"/>
        <end position="206"/>
    </location>
</feature>
<accession>A0ABX1R7L4</accession>
<keyword evidence="1" id="KW-1133">Transmembrane helix</keyword>
<dbReference type="Pfam" id="PF07907">
    <property type="entry name" value="YibE_F"/>
    <property type="match status" value="1"/>
</dbReference>
<organism evidence="2 3">
    <name type="scientific">Pseudonocardia xinjiangensis</name>
    <dbReference type="NCBI Taxonomy" id="75289"/>
    <lineage>
        <taxon>Bacteria</taxon>
        <taxon>Bacillati</taxon>
        <taxon>Actinomycetota</taxon>
        <taxon>Actinomycetes</taxon>
        <taxon>Pseudonocardiales</taxon>
        <taxon>Pseudonocardiaceae</taxon>
        <taxon>Pseudonocardia</taxon>
    </lineage>
</organism>
<proteinExistence type="predicted"/>
<feature type="transmembrane region" description="Helical" evidence="1">
    <location>
        <begin position="317"/>
        <end position="339"/>
    </location>
</feature>
<gene>
    <name evidence="2" type="ORF">HF577_01510</name>
</gene>
<feature type="transmembrane region" description="Helical" evidence="1">
    <location>
        <begin position="359"/>
        <end position="381"/>
    </location>
</feature>
<feature type="transmembrane region" description="Helical" evidence="1">
    <location>
        <begin position="218"/>
        <end position="240"/>
    </location>
</feature>
<feature type="transmembrane region" description="Helical" evidence="1">
    <location>
        <begin position="138"/>
        <end position="155"/>
    </location>
</feature>